<keyword evidence="4" id="KW-1185">Reference proteome</keyword>
<gene>
    <name evidence="3" type="ORF">DT076_09330</name>
</gene>
<dbReference type="Gene3D" id="3.20.20.80">
    <property type="entry name" value="Glycosidases"/>
    <property type="match status" value="1"/>
</dbReference>
<dbReference type="Gene3D" id="2.60.40.10">
    <property type="entry name" value="Immunoglobulins"/>
    <property type="match status" value="1"/>
</dbReference>
<dbReference type="AlphaFoldDB" id="A0A367YXI2"/>
<dbReference type="RefSeq" id="WP_114126412.1">
    <property type="nucleotide sequence ID" value="NZ_QOUI01000005.1"/>
</dbReference>
<reference evidence="3 4" key="1">
    <citation type="submission" date="2018-07" db="EMBL/GenBank/DDBJ databases">
        <title>Desertimonas flava gen. nov. sp. nov.</title>
        <authorList>
            <person name="Liu S."/>
        </authorList>
    </citation>
    <scope>NUCLEOTIDE SEQUENCE [LARGE SCALE GENOMIC DNA]</scope>
    <source>
        <strain evidence="3 4">16Sb5-5</strain>
    </source>
</reference>
<dbReference type="Proteomes" id="UP000252770">
    <property type="component" value="Unassembled WGS sequence"/>
</dbReference>
<comment type="caution">
    <text evidence="3">The sequence shown here is derived from an EMBL/GenBank/DDBJ whole genome shotgun (WGS) entry which is preliminary data.</text>
</comment>
<dbReference type="InterPro" id="IPR017853">
    <property type="entry name" value="GH"/>
</dbReference>
<dbReference type="Pfam" id="PF16586">
    <property type="entry name" value="DUF5060"/>
    <property type="match status" value="1"/>
</dbReference>
<dbReference type="InterPro" id="IPR013783">
    <property type="entry name" value="Ig-like_fold"/>
</dbReference>
<dbReference type="PANTHER" id="PTHR37836:SF3">
    <property type="entry name" value="ENDOGLUCANASE"/>
    <property type="match status" value="1"/>
</dbReference>
<dbReference type="GO" id="GO:0005975">
    <property type="term" value="P:carbohydrate metabolic process"/>
    <property type="evidence" value="ECO:0007669"/>
    <property type="project" value="UniProtKB-ARBA"/>
</dbReference>
<organism evidence="3 4">
    <name type="scientific">Desertihabitans brevis</name>
    <dbReference type="NCBI Taxonomy" id="2268447"/>
    <lineage>
        <taxon>Bacteria</taxon>
        <taxon>Bacillati</taxon>
        <taxon>Actinomycetota</taxon>
        <taxon>Actinomycetes</taxon>
        <taxon>Propionibacteriales</taxon>
        <taxon>Propionibacteriaceae</taxon>
        <taxon>Desertihabitans</taxon>
    </lineage>
</organism>
<accession>A0A367YXI2</accession>
<protein>
    <submittedName>
        <fullName evidence="3">DUF4038 domain-containing protein</fullName>
    </submittedName>
</protein>
<feature type="domain" description="DUF5060" evidence="2">
    <location>
        <begin position="9"/>
        <end position="74"/>
    </location>
</feature>
<sequence>MPAQQPTTAPQWQQVEITLTGPTADNPYTDVDLWVDFTHDSGDTLRRPAFFDGGTTWRVRFASTLSTGRWTWSAHGHPAVDGTVGELAAAPPKPGSHPATRHGFWRLSPSARTLEHADGTPVLVVADTAWALPWRATPEEVVDYARHRSAQGFNAALLMSVQPDMRATGPRARGVDEGFDTGFDDLPGGRLTQLRVEYFRTLDELTGLLVDHGITPVLQPVFHGFGWKGLDVAGPVVPPEDYARYCRYLVARYGARPAVYLVGADGAGTEPQIEAGGEEVERQDCYGQPTGIHYRPHARNDAHHAAAWLDFQWCQTGHAGEHVPERLATMWAQRPVKAVMNGEPTYEHTGVRGRAAGWWQGHEAWQNLCAGGVMGVAYGAGSLWQWAVRPDEPGQSEFFLAPGAGWREALQFEGAGYVGLVGRILAGLPIAGLQPCWDVSLTTRGLLDPGVLYIGYAEHGGPWRFLDADGRVPSRYWLVDPTTGSVLDSGERPGDGGVIESEVGAPRVLLCSEVTPPSCA</sequence>
<evidence type="ECO:0000313" key="3">
    <source>
        <dbReference type="EMBL" id="RCK69651.1"/>
    </source>
</evidence>
<feature type="domain" description="Apiosidase-like catalytic" evidence="1">
    <location>
        <begin position="110"/>
        <end position="430"/>
    </location>
</feature>
<dbReference type="SUPFAM" id="SSF51445">
    <property type="entry name" value="(Trans)glycosidases"/>
    <property type="match status" value="1"/>
</dbReference>
<dbReference type="InterPro" id="IPR032260">
    <property type="entry name" value="DUF5060"/>
</dbReference>
<proteinExistence type="predicted"/>
<name>A0A367YXI2_9ACTN</name>
<evidence type="ECO:0000259" key="1">
    <source>
        <dbReference type="Pfam" id="PF13204"/>
    </source>
</evidence>
<dbReference type="InterPro" id="IPR025277">
    <property type="entry name" value="Apiosidase-like_cat_dom"/>
</dbReference>
<evidence type="ECO:0000259" key="2">
    <source>
        <dbReference type="Pfam" id="PF16586"/>
    </source>
</evidence>
<dbReference type="PANTHER" id="PTHR37836">
    <property type="entry name" value="LMO1036 PROTEIN"/>
    <property type="match status" value="1"/>
</dbReference>
<dbReference type="Pfam" id="PF13204">
    <property type="entry name" value="Apiosidase"/>
    <property type="match status" value="1"/>
</dbReference>
<evidence type="ECO:0000313" key="4">
    <source>
        <dbReference type="Proteomes" id="UP000252770"/>
    </source>
</evidence>
<dbReference type="EMBL" id="QOUI01000005">
    <property type="protein sequence ID" value="RCK69651.1"/>
    <property type="molecule type" value="Genomic_DNA"/>
</dbReference>